<name>A0A9P4NVH2_9PEZI</name>
<comment type="caution">
    <text evidence="1">The sequence shown here is derived from an EMBL/GenBank/DDBJ whole genome shotgun (WGS) entry which is preliminary data.</text>
</comment>
<reference evidence="1" key="1">
    <citation type="journal article" date="2020" name="Stud. Mycol.">
        <title>101 Dothideomycetes genomes: a test case for predicting lifestyles and emergence of pathogens.</title>
        <authorList>
            <person name="Haridas S."/>
            <person name="Albert R."/>
            <person name="Binder M."/>
            <person name="Bloem J."/>
            <person name="Labutti K."/>
            <person name="Salamov A."/>
            <person name="Andreopoulos B."/>
            <person name="Baker S."/>
            <person name="Barry K."/>
            <person name="Bills G."/>
            <person name="Bluhm B."/>
            <person name="Cannon C."/>
            <person name="Castanera R."/>
            <person name="Culley D."/>
            <person name="Daum C."/>
            <person name="Ezra D."/>
            <person name="Gonzalez J."/>
            <person name="Henrissat B."/>
            <person name="Kuo A."/>
            <person name="Liang C."/>
            <person name="Lipzen A."/>
            <person name="Lutzoni F."/>
            <person name="Magnuson J."/>
            <person name="Mondo S."/>
            <person name="Nolan M."/>
            <person name="Ohm R."/>
            <person name="Pangilinan J."/>
            <person name="Park H.-J."/>
            <person name="Ramirez L."/>
            <person name="Alfaro M."/>
            <person name="Sun H."/>
            <person name="Tritt A."/>
            <person name="Yoshinaga Y."/>
            <person name="Zwiers L.-H."/>
            <person name="Turgeon B."/>
            <person name="Goodwin S."/>
            <person name="Spatafora J."/>
            <person name="Crous P."/>
            <person name="Grigoriev I."/>
        </authorList>
    </citation>
    <scope>NUCLEOTIDE SEQUENCE</scope>
    <source>
        <strain evidence="1">CBS 130266</strain>
    </source>
</reference>
<proteinExistence type="predicted"/>
<dbReference type="EMBL" id="MU007029">
    <property type="protein sequence ID" value="KAF2431891.1"/>
    <property type="molecule type" value="Genomic_DNA"/>
</dbReference>
<organism evidence="1 2">
    <name type="scientific">Tothia fuscella</name>
    <dbReference type="NCBI Taxonomy" id="1048955"/>
    <lineage>
        <taxon>Eukaryota</taxon>
        <taxon>Fungi</taxon>
        <taxon>Dikarya</taxon>
        <taxon>Ascomycota</taxon>
        <taxon>Pezizomycotina</taxon>
        <taxon>Dothideomycetes</taxon>
        <taxon>Pleosporomycetidae</taxon>
        <taxon>Venturiales</taxon>
        <taxon>Cylindrosympodiaceae</taxon>
        <taxon>Tothia</taxon>
    </lineage>
</organism>
<evidence type="ECO:0000313" key="2">
    <source>
        <dbReference type="Proteomes" id="UP000800235"/>
    </source>
</evidence>
<protein>
    <submittedName>
        <fullName evidence="1">Uncharacterized protein</fullName>
    </submittedName>
</protein>
<sequence>MILLASFKSRQMAGGLPFLKIIPFGCPIAIFRPSSARPFPLFSARALFDKEGLVHGKGVSTSLLVFVGYLPLRITLHPCINGGIHHHKTNPISRAVGKGS</sequence>
<evidence type="ECO:0000313" key="1">
    <source>
        <dbReference type="EMBL" id="KAF2431891.1"/>
    </source>
</evidence>
<dbReference type="AlphaFoldDB" id="A0A9P4NVH2"/>
<accession>A0A9P4NVH2</accession>
<keyword evidence="2" id="KW-1185">Reference proteome</keyword>
<gene>
    <name evidence="1" type="ORF">EJ08DRAFT_168169</name>
</gene>
<dbReference type="Proteomes" id="UP000800235">
    <property type="component" value="Unassembled WGS sequence"/>
</dbReference>